<evidence type="ECO:0000256" key="2">
    <source>
        <dbReference type="SAM" id="Phobius"/>
    </source>
</evidence>
<dbReference type="Pfam" id="PF10095">
    <property type="entry name" value="DUF2333"/>
    <property type="match status" value="1"/>
</dbReference>
<feature type="region of interest" description="Disordered" evidence="1">
    <location>
        <begin position="230"/>
        <end position="251"/>
    </location>
</feature>
<evidence type="ECO:0000313" key="3">
    <source>
        <dbReference type="EMBL" id="OLO10740.1"/>
    </source>
</evidence>
<name>A0A1Q8TAN2_9GAMM</name>
<evidence type="ECO:0000313" key="4">
    <source>
        <dbReference type="Proteomes" id="UP000186806"/>
    </source>
</evidence>
<organism evidence="3 4">
    <name type="scientific">Chromohalobacter japonicus</name>
    <dbReference type="NCBI Taxonomy" id="223900"/>
    <lineage>
        <taxon>Bacteria</taxon>
        <taxon>Pseudomonadati</taxon>
        <taxon>Pseudomonadota</taxon>
        <taxon>Gammaproteobacteria</taxon>
        <taxon>Oceanospirillales</taxon>
        <taxon>Halomonadaceae</taxon>
        <taxon>Chromohalobacter</taxon>
    </lineage>
</organism>
<keyword evidence="4" id="KW-1185">Reference proteome</keyword>
<accession>A0A1Q8TAN2</accession>
<dbReference type="EMBL" id="MSDQ01000032">
    <property type="protein sequence ID" value="OLO10740.1"/>
    <property type="molecule type" value="Genomic_DNA"/>
</dbReference>
<dbReference type="Proteomes" id="UP000186806">
    <property type="component" value="Unassembled WGS sequence"/>
</dbReference>
<keyword evidence="2" id="KW-0812">Transmembrane</keyword>
<gene>
    <name evidence="3" type="ORF">BTW10_13660</name>
</gene>
<feature type="transmembrane region" description="Helical" evidence="2">
    <location>
        <begin position="38"/>
        <end position="61"/>
    </location>
</feature>
<keyword evidence="2" id="KW-1133">Transmembrane helix</keyword>
<dbReference type="InterPro" id="IPR016936">
    <property type="entry name" value="UCP029693"/>
</dbReference>
<dbReference type="STRING" id="223900.GCA_000821045_01421"/>
<proteinExistence type="predicted"/>
<evidence type="ECO:0000256" key="1">
    <source>
        <dbReference type="SAM" id="MobiDB-lite"/>
    </source>
</evidence>
<keyword evidence="2" id="KW-0472">Membrane</keyword>
<dbReference type="AlphaFoldDB" id="A0A1Q8TAN2"/>
<comment type="caution">
    <text evidence="3">The sequence shown here is derived from an EMBL/GenBank/DDBJ whole genome shotgun (WGS) entry which is preliminary data.</text>
</comment>
<reference evidence="3 4" key="1">
    <citation type="submission" date="2016-12" db="EMBL/GenBank/DDBJ databases">
        <title>Draft genome sequences of strains Salinicola socius SMB35, Salinicola sp. MH3R3-1 and Chromohalobacter sp. SMB17 from the Verkhnekamsk potash mining region of Russia.</title>
        <authorList>
            <person name="Mavrodi D.V."/>
            <person name="Olsson B.E."/>
            <person name="Korsakova E.S."/>
            <person name="Pyankova A."/>
            <person name="Mavrodi O.V."/>
            <person name="Plotnikova E.G."/>
        </authorList>
    </citation>
    <scope>NUCLEOTIDE SEQUENCE [LARGE SCALE GENOMIC DNA]</scope>
    <source>
        <strain evidence="3 4">SMB17</strain>
    </source>
</reference>
<evidence type="ECO:0008006" key="5">
    <source>
        <dbReference type="Google" id="ProtNLM"/>
    </source>
</evidence>
<sequence>MIGWKSSLSTSSQGRLMALFRKRERHQRNVLESPQYGWIWKPLVALLVIYLVVCVALGVWWSQRPDDFNVDDAVGVQRGAAQSSGAEAASDAPRPGETVTATTLTLLGSLLDKPGGYLRNDIAPPGLWLDNMPSWEHGVLGQVRAMSATLNDPIASDDDDVQQAVDALSTRSDAWRFPSAEGRYQEAREALRDYLGRLSGQQADFSQDAPALAAWLGRVQTRLDQQTQRLAASVGSSERRSADIETGEDGESTPWWRVDNVFFEARGNTWALVHLLKAAKRDFAPAIEEAGVGKAYDRLIDELEASQARVWSPVVLNGSGFGIFANHSLMMANYTLRASQLIQGIRSDLGSQ</sequence>
<protein>
    <recommendedName>
        <fullName evidence="5">DUF2333 domain-containing protein</fullName>
    </recommendedName>
</protein>